<accession>A0AAN6TP05</accession>
<comment type="caution">
    <text evidence="2">The sequence shown here is derived from an EMBL/GenBank/DDBJ whole genome shotgun (WGS) entry which is preliminary data.</text>
</comment>
<evidence type="ECO:0000313" key="3">
    <source>
        <dbReference type="Proteomes" id="UP001302602"/>
    </source>
</evidence>
<dbReference type="RefSeq" id="XP_062641766.1">
    <property type="nucleotide sequence ID" value="XM_062789754.1"/>
</dbReference>
<dbReference type="AlphaFoldDB" id="A0AAN6TP05"/>
<sequence>MDISLQKYPISSHLRAWILQELWKECGLSPQTPSLNMSSYFDYYSTRCQRFSRDGGIHICVQSHHALVDVAKQILTDATRDEVCSSLGSQSNQRTADTTIDFCGSLLLMAEVGVHKFGFSGSNPLTWCGHQTLRQAVERHFQPEKELQPDNPRLGRLFTARNLTYVGGMKIKWTSNIVDHLLLSDDDQTVFIFHHAGFLRYQQCFTHPLFPDIFIDETLRTLSLLFPQNNHKSRRWLFSQISEHSLDPSIARCGNLRVQNRRFEHFSFWHDRLVILKQAFDESSPRGLRQWWYDRRNSVQWYTFWVAILVFAMTVFFGLVQSVEGALQVYLSWKALGKEVL</sequence>
<keyword evidence="3" id="KW-1185">Reference proteome</keyword>
<keyword evidence="1" id="KW-0812">Transmembrane</keyword>
<protein>
    <submittedName>
        <fullName evidence="2">Uncharacterized protein</fullName>
    </submittedName>
</protein>
<evidence type="ECO:0000313" key="2">
    <source>
        <dbReference type="EMBL" id="KAK4117993.1"/>
    </source>
</evidence>
<keyword evidence="1" id="KW-0472">Membrane</keyword>
<evidence type="ECO:0000256" key="1">
    <source>
        <dbReference type="SAM" id="Phobius"/>
    </source>
</evidence>
<proteinExistence type="predicted"/>
<dbReference type="Proteomes" id="UP001302602">
    <property type="component" value="Unassembled WGS sequence"/>
</dbReference>
<name>A0AAN6TP05_9PEZI</name>
<organism evidence="2 3">
    <name type="scientific">Parathielavia appendiculata</name>
    <dbReference type="NCBI Taxonomy" id="2587402"/>
    <lineage>
        <taxon>Eukaryota</taxon>
        <taxon>Fungi</taxon>
        <taxon>Dikarya</taxon>
        <taxon>Ascomycota</taxon>
        <taxon>Pezizomycotina</taxon>
        <taxon>Sordariomycetes</taxon>
        <taxon>Sordariomycetidae</taxon>
        <taxon>Sordariales</taxon>
        <taxon>Chaetomiaceae</taxon>
        <taxon>Parathielavia</taxon>
    </lineage>
</organism>
<gene>
    <name evidence="2" type="ORF">N657DRAFT_584434</name>
</gene>
<reference evidence="2" key="2">
    <citation type="submission" date="2023-05" db="EMBL/GenBank/DDBJ databases">
        <authorList>
            <consortium name="Lawrence Berkeley National Laboratory"/>
            <person name="Steindorff A."/>
            <person name="Hensen N."/>
            <person name="Bonometti L."/>
            <person name="Westerberg I."/>
            <person name="Brannstrom I.O."/>
            <person name="Guillou S."/>
            <person name="Cros-Aarteil S."/>
            <person name="Calhoun S."/>
            <person name="Haridas S."/>
            <person name="Kuo A."/>
            <person name="Mondo S."/>
            <person name="Pangilinan J."/>
            <person name="Riley R."/>
            <person name="Labutti K."/>
            <person name="Andreopoulos B."/>
            <person name="Lipzen A."/>
            <person name="Chen C."/>
            <person name="Yanf M."/>
            <person name="Daum C."/>
            <person name="Ng V."/>
            <person name="Clum A."/>
            <person name="Ohm R."/>
            <person name="Martin F."/>
            <person name="Silar P."/>
            <person name="Natvig D."/>
            <person name="Lalanne C."/>
            <person name="Gautier V."/>
            <person name="Ament-Velasquez S.L."/>
            <person name="Kruys A."/>
            <person name="Hutchinson M.I."/>
            <person name="Powell A.J."/>
            <person name="Barry K."/>
            <person name="Miller A.N."/>
            <person name="Grigoriev I.V."/>
            <person name="Debuchy R."/>
            <person name="Gladieux P."/>
            <person name="Thoren M.H."/>
            <person name="Johannesson H."/>
        </authorList>
    </citation>
    <scope>NUCLEOTIDE SEQUENCE</scope>
    <source>
        <strain evidence="2">CBS 731.68</strain>
    </source>
</reference>
<feature type="transmembrane region" description="Helical" evidence="1">
    <location>
        <begin position="299"/>
        <end position="320"/>
    </location>
</feature>
<dbReference type="GeneID" id="87826524"/>
<dbReference type="EMBL" id="MU853296">
    <property type="protein sequence ID" value="KAK4117993.1"/>
    <property type="molecule type" value="Genomic_DNA"/>
</dbReference>
<reference evidence="2" key="1">
    <citation type="journal article" date="2023" name="Mol. Phylogenet. Evol.">
        <title>Genome-scale phylogeny and comparative genomics of the fungal order Sordariales.</title>
        <authorList>
            <person name="Hensen N."/>
            <person name="Bonometti L."/>
            <person name="Westerberg I."/>
            <person name="Brannstrom I.O."/>
            <person name="Guillou S."/>
            <person name="Cros-Aarteil S."/>
            <person name="Calhoun S."/>
            <person name="Haridas S."/>
            <person name="Kuo A."/>
            <person name="Mondo S."/>
            <person name="Pangilinan J."/>
            <person name="Riley R."/>
            <person name="LaButti K."/>
            <person name="Andreopoulos B."/>
            <person name="Lipzen A."/>
            <person name="Chen C."/>
            <person name="Yan M."/>
            <person name="Daum C."/>
            <person name="Ng V."/>
            <person name="Clum A."/>
            <person name="Steindorff A."/>
            <person name="Ohm R.A."/>
            <person name="Martin F."/>
            <person name="Silar P."/>
            <person name="Natvig D.O."/>
            <person name="Lalanne C."/>
            <person name="Gautier V."/>
            <person name="Ament-Velasquez S.L."/>
            <person name="Kruys A."/>
            <person name="Hutchinson M.I."/>
            <person name="Powell A.J."/>
            <person name="Barry K."/>
            <person name="Miller A.N."/>
            <person name="Grigoriev I.V."/>
            <person name="Debuchy R."/>
            <person name="Gladieux P."/>
            <person name="Hiltunen Thoren M."/>
            <person name="Johannesson H."/>
        </authorList>
    </citation>
    <scope>NUCLEOTIDE SEQUENCE</scope>
    <source>
        <strain evidence="2">CBS 731.68</strain>
    </source>
</reference>
<keyword evidence="1" id="KW-1133">Transmembrane helix</keyword>